<dbReference type="InterPro" id="IPR041728">
    <property type="entry name" value="GPAT/DHAPAT_LPLAT"/>
</dbReference>
<evidence type="ECO:0000313" key="7">
    <source>
        <dbReference type="EMBL" id="CAD6448711.1"/>
    </source>
</evidence>
<dbReference type="Proteomes" id="UP000624404">
    <property type="component" value="Unassembled WGS sequence"/>
</dbReference>
<dbReference type="GO" id="GO:0006631">
    <property type="term" value="P:fatty acid metabolic process"/>
    <property type="evidence" value="ECO:0007669"/>
    <property type="project" value="TreeGrafter"/>
</dbReference>
<dbReference type="InterPro" id="IPR045520">
    <property type="entry name" value="GPAT/DHAPAT_C"/>
</dbReference>
<comment type="subcellular location">
    <subcellularLocation>
        <location evidence="1">Endomembrane system</location>
        <topology evidence="1">Peripheral membrane protein</topology>
    </subcellularLocation>
</comment>
<dbReference type="PANTHER" id="PTHR12563:SF17">
    <property type="entry name" value="DIHYDROXYACETONE PHOSPHATE ACYLTRANSFERASE"/>
    <property type="match status" value="1"/>
</dbReference>
<keyword evidence="8" id="KW-1185">Reference proteome</keyword>
<dbReference type="SMART" id="SM00563">
    <property type="entry name" value="PlsC"/>
    <property type="match status" value="1"/>
</dbReference>
<keyword evidence="3" id="KW-0808">Transferase</keyword>
<comment type="caution">
    <text evidence="7">The sequence shown here is derived from an EMBL/GenBank/DDBJ whole genome shotgun (WGS) entry which is preliminary data.</text>
</comment>
<evidence type="ECO:0000259" key="6">
    <source>
        <dbReference type="SMART" id="SM00563"/>
    </source>
</evidence>
<evidence type="ECO:0000256" key="5">
    <source>
        <dbReference type="ARBA" id="ARBA00023315"/>
    </source>
</evidence>
<gene>
    <name evidence="7" type="ORF">SCLTRI_LOCUS8505</name>
</gene>
<evidence type="ECO:0000256" key="1">
    <source>
        <dbReference type="ARBA" id="ARBA00004184"/>
    </source>
</evidence>
<dbReference type="GO" id="GO:0031966">
    <property type="term" value="C:mitochondrial membrane"/>
    <property type="evidence" value="ECO:0007669"/>
    <property type="project" value="TreeGrafter"/>
</dbReference>
<dbReference type="GO" id="GO:0019432">
    <property type="term" value="P:triglyceride biosynthetic process"/>
    <property type="evidence" value="ECO:0007669"/>
    <property type="project" value="TreeGrafter"/>
</dbReference>
<keyword evidence="5" id="KW-0012">Acyltransferase</keyword>
<evidence type="ECO:0000313" key="8">
    <source>
        <dbReference type="Proteomes" id="UP000624404"/>
    </source>
</evidence>
<sequence length="819" mass="92577">MADTKTPSPPRTSAPDLEILGDQVTLHPSGYIEPPERPHDGEKERNLVEHMARFRSSPLEFLREVSLHVSGTGWRAYDHFIGQPIFYPGFSENMTAAVMSTPILQKRITELAEKRIEIEELEGLLNKDDPSYHTKRSQRKSAIEHSLQELSEKLTSDMICKMESRPFIRGAYYLCTQLLTRAYHQGIHVSSEEVLRLRNVAEKAQKDKTSIIFLPCHRSHVDYVSLQLICYRLGIALPTVVAGDNLNFPVVGSFLQHAGAMWIRRSFGDDALYTTLVQSYIDTLLQGGYNFECFIEGGRSRTGKLLPPKFGILSFILDSILSGRVKDTIICPVSTQYDKVIETEGYVGELLGIPKKKENLADFLSASSVLSLKLGRVDVRFHEPWSLRDFILQQQARSSGVPKTLDFESINVPSVRQKLLRTLGYKVLSDINAVSVVMPTALVGTVLLTLRGRGVGKSELIRRVEWISERVRNKGGRVAHFAGATTSAVVERALEVLGKDLVGRVDGLAEETYYAVDRFQLSFYRNMTIHLFISEALVSASMYMNVKRGGGKVHQNISYEELRNQVQFLSQLFRGEFIYPTEGLAVNLDNTLHDLEVDNIIELDRDPEGKILTIGISDHERSVGRENYDFYCFLIWPFVEAFWLGAVSLMGFTPPPNKPDDVWLEVKKAHDGSQLLGKTLYHQGDLSYFEAVNKETLKNAYQRFEDEGIVIVSKSKITKVQPRARLAPEWTPNRSPETGMITPEGKLWDFIEKIAKSRREGKNRRDGATVSTRVLRLADELGQKLFAEGSGKIGMSEEDKKELLRREKRRQALKARAHL</sequence>
<dbReference type="Pfam" id="PF01553">
    <property type="entry name" value="Acyltransferase"/>
    <property type="match status" value="1"/>
</dbReference>
<comment type="similarity">
    <text evidence="2">Belongs to the GPAT/DAPAT family.</text>
</comment>
<dbReference type="EMBL" id="CAJHIA010000032">
    <property type="protein sequence ID" value="CAD6448711.1"/>
    <property type="molecule type" value="Genomic_DNA"/>
</dbReference>
<accession>A0A8H2ZWE9</accession>
<evidence type="ECO:0000256" key="3">
    <source>
        <dbReference type="ARBA" id="ARBA00022679"/>
    </source>
</evidence>
<dbReference type="GO" id="GO:0012505">
    <property type="term" value="C:endomembrane system"/>
    <property type="evidence" value="ECO:0007669"/>
    <property type="project" value="UniProtKB-SubCell"/>
</dbReference>
<name>A0A8H2ZWE9_9HELO</name>
<dbReference type="GO" id="GO:0004366">
    <property type="term" value="F:glycerol-3-phosphate O-acyltransferase activity"/>
    <property type="evidence" value="ECO:0007669"/>
    <property type="project" value="TreeGrafter"/>
</dbReference>
<dbReference type="Pfam" id="PF19277">
    <property type="entry name" value="GPAT_C"/>
    <property type="match status" value="1"/>
</dbReference>
<protein>
    <submittedName>
        <fullName evidence="7">2ce9992a-8eb3-4d32-94ac-0c6e474622d0</fullName>
    </submittedName>
</protein>
<dbReference type="AlphaFoldDB" id="A0A8H2ZWE9"/>
<dbReference type="CDD" id="cd07993">
    <property type="entry name" value="LPLAT_DHAPAT-like"/>
    <property type="match status" value="1"/>
</dbReference>
<dbReference type="InterPro" id="IPR002123">
    <property type="entry name" value="Plipid/glycerol_acylTrfase"/>
</dbReference>
<dbReference type="GO" id="GO:0006072">
    <property type="term" value="P:glycerol-3-phosphate metabolic process"/>
    <property type="evidence" value="ECO:0007669"/>
    <property type="project" value="TreeGrafter"/>
</dbReference>
<dbReference type="GO" id="GO:0008654">
    <property type="term" value="P:phospholipid biosynthetic process"/>
    <property type="evidence" value="ECO:0007669"/>
    <property type="project" value="TreeGrafter"/>
</dbReference>
<reference evidence="7" key="1">
    <citation type="submission" date="2020-10" db="EMBL/GenBank/DDBJ databases">
        <authorList>
            <person name="Kusch S."/>
        </authorList>
    </citation>
    <scope>NUCLEOTIDE SEQUENCE</scope>
    <source>
        <strain evidence="7">SwB9</strain>
    </source>
</reference>
<dbReference type="InterPro" id="IPR022284">
    <property type="entry name" value="GPAT/DHAPAT"/>
</dbReference>
<keyword evidence="4" id="KW-0472">Membrane</keyword>
<proteinExistence type="inferred from homology"/>
<evidence type="ECO:0000256" key="2">
    <source>
        <dbReference type="ARBA" id="ARBA00007937"/>
    </source>
</evidence>
<evidence type="ECO:0000256" key="4">
    <source>
        <dbReference type="ARBA" id="ARBA00023136"/>
    </source>
</evidence>
<dbReference type="PANTHER" id="PTHR12563">
    <property type="entry name" value="GLYCEROL-3-PHOSPHATE ACYLTRANSFERASE"/>
    <property type="match status" value="1"/>
</dbReference>
<organism evidence="7 8">
    <name type="scientific">Sclerotinia trifoliorum</name>
    <dbReference type="NCBI Taxonomy" id="28548"/>
    <lineage>
        <taxon>Eukaryota</taxon>
        <taxon>Fungi</taxon>
        <taxon>Dikarya</taxon>
        <taxon>Ascomycota</taxon>
        <taxon>Pezizomycotina</taxon>
        <taxon>Leotiomycetes</taxon>
        <taxon>Helotiales</taxon>
        <taxon>Sclerotiniaceae</taxon>
        <taxon>Sclerotinia</taxon>
    </lineage>
</organism>
<dbReference type="OrthoDB" id="10255570at2759"/>
<dbReference type="SUPFAM" id="SSF69593">
    <property type="entry name" value="Glycerol-3-phosphate (1)-acyltransferase"/>
    <property type="match status" value="1"/>
</dbReference>
<feature type="domain" description="Phospholipid/glycerol acyltransferase" evidence="6">
    <location>
        <begin position="211"/>
        <end position="338"/>
    </location>
</feature>